<feature type="region of interest" description="Disordered" evidence="1">
    <location>
        <begin position="27"/>
        <end position="119"/>
    </location>
</feature>
<sequence>MENSITRTSVRGGLAASGAQELRLMAEDGESGALAGRRARARRFPSTPLPEHGASRARRFPSTALHEHAASRARRFPSTALHEHAASRARRFTSTPLPEHAASRARRFPSTPLPEHAASRCRSNAFSPSFSFSSLFLGAGTRPHSSLHAPQGEHRNN</sequence>
<name>A0A4Z2E881_9TELE</name>
<organism evidence="2 3">
    <name type="scientific">Liparis tanakae</name>
    <name type="common">Tanaka's snailfish</name>
    <dbReference type="NCBI Taxonomy" id="230148"/>
    <lineage>
        <taxon>Eukaryota</taxon>
        <taxon>Metazoa</taxon>
        <taxon>Chordata</taxon>
        <taxon>Craniata</taxon>
        <taxon>Vertebrata</taxon>
        <taxon>Euteleostomi</taxon>
        <taxon>Actinopterygii</taxon>
        <taxon>Neopterygii</taxon>
        <taxon>Teleostei</taxon>
        <taxon>Neoteleostei</taxon>
        <taxon>Acanthomorphata</taxon>
        <taxon>Eupercaria</taxon>
        <taxon>Perciformes</taxon>
        <taxon>Cottioidei</taxon>
        <taxon>Cottales</taxon>
        <taxon>Liparidae</taxon>
        <taxon>Liparis</taxon>
    </lineage>
</organism>
<evidence type="ECO:0000313" key="2">
    <source>
        <dbReference type="EMBL" id="TNN25126.1"/>
    </source>
</evidence>
<reference evidence="2 3" key="1">
    <citation type="submission" date="2019-03" db="EMBL/GenBank/DDBJ databases">
        <title>First draft genome of Liparis tanakae, snailfish: a comprehensive survey of snailfish specific genes.</title>
        <authorList>
            <person name="Kim W."/>
            <person name="Song I."/>
            <person name="Jeong J.-H."/>
            <person name="Kim D."/>
            <person name="Kim S."/>
            <person name="Ryu S."/>
            <person name="Song J.Y."/>
            <person name="Lee S.K."/>
        </authorList>
    </citation>
    <scope>NUCLEOTIDE SEQUENCE [LARGE SCALE GENOMIC DNA]</scope>
    <source>
        <tissue evidence="2">Muscle</tissue>
    </source>
</reference>
<dbReference type="AlphaFoldDB" id="A0A4Z2E881"/>
<dbReference type="Proteomes" id="UP000314294">
    <property type="component" value="Unassembled WGS sequence"/>
</dbReference>
<dbReference type="EMBL" id="SRLO01013358">
    <property type="protein sequence ID" value="TNN25126.1"/>
    <property type="molecule type" value="Genomic_DNA"/>
</dbReference>
<proteinExistence type="predicted"/>
<evidence type="ECO:0000256" key="1">
    <source>
        <dbReference type="SAM" id="MobiDB-lite"/>
    </source>
</evidence>
<accession>A0A4Z2E881</accession>
<keyword evidence="3" id="KW-1185">Reference proteome</keyword>
<protein>
    <submittedName>
        <fullName evidence="2">Uncharacterized protein</fullName>
    </submittedName>
</protein>
<evidence type="ECO:0000313" key="3">
    <source>
        <dbReference type="Proteomes" id="UP000314294"/>
    </source>
</evidence>
<gene>
    <name evidence="2" type="ORF">EYF80_064746</name>
</gene>
<comment type="caution">
    <text evidence="2">The sequence shown here is derived from an EMBL/GenBank/DDBJ whole genome shotgun (WGS) entry which is preliminary data.</text>
</comment>